<evidence type="ECO:0000256" key="1">
    <source>
        <dbReference type="ARBA" id="ARBA00007905"/>
    </source>
</evidence>
<dbReference type="SUPFAM" id="SSF51430">
    <property type="entry name" value="NAD(P)-linked oxidoreductase"/>
    <property type="match status" value="1"/>
</dbReference>
<evidence type="ECO:0000256" key="2">
    <source>
        <dbReference type="ARBA" id="ARBA00022857"/>
    </source>
</evidence>
<proteinExistence type="inferred from homology"/>
<dbReference type="Pfam" id="PF00248">
    <property type="entry name" value="Aldo_ket_red"/>
    <property type="match status" value="1"/>
</dbReference>
<evidence type="ECO:0000313" key="5">
    <source>
        <dbReference type="EMBL" id="CAD9473444.1"/>
    </source>
</evidence>
<dbReference type="PRINTS" id="PR00069">
    <property type="entry name" value="ALDKETRDTASE"/>
</dbReference>
<keyword evidence="2" id="KW-0521">NADP</keyword>
<comment type="similarity">
    <text evidence="1">Belongs to the aldo/keto reductase family.</text>
</comment>
<evidence type="ECO:0000256" key="3">
    <source>
        <dbReference type="ARBA" id="ARBA00023002"/>
    </source>
</evidence>
<name>A0A7S2GWC9_9EUKA</name>
<dbReference type="InterPro" id="IPR020471">
    <property type="entry name" value="AKR"/>
</dbReference>
<dbReference type="EMBL" id="HBGU01042585">
    <property type="protein sequence ID" value="CAD9473444.1"/>
    <property type="molecule type" value="Transcribed_RNA"/>
</dbReference>
<dbReference type="InterPro" id="IPR023210">
    <property type="entry name" value="NADP_OxRdtase_dom"/>
</dbReference>
<dbReference type="AlphaFoldDB" id="A0A7S2GWC9"/>
<evidence type="ECO:0000259" key="4">
    <source>
        <dbReference type="Pfam" id="PF00248"/>
    </source>
</evidence>
<keyword evidence="3" id="KW-0560">Oxidoreductase</keyword>
<dbReference type="PANTHER" id="PTHR43827:SF3">
    <property type="entry name" value="NADP-DEPENDENT OXIDOREDUCTASE DOMAIN-CONTAINING PROTEIN"/>
    <property type="match status" value="1"/>
</dbReference>
<reference evidence="5" key="1">
    <citation type="submission" date="2021-01" db="EMBL/GenBank/DDBJ databases">
        <authorList>
            <person name="Corre E."/>
            <person name="Pelletier E."/>
            <person name="Niang G."/>
            <person name="Scheremetjew M."/>
            <person name="Finn R."/>
            <person name="Kale V."/>
            <person name="Holt S."/>
            <person name="Cochrane G."/>
            <person name="Meng A."/>
            <person name="Brown T."/>
            <person name="Cohen L."/>
        </authorList>
    </citation>
    <scope>NUCLEOTIDE SEQUENCE</scope>
    <source>
        <strain evidence="5">UTEX LB 985</strain>
    </source>
</reference>
<gene>
    <name evidence="5" type="ORF">CBRE1094_LOCUS23190</name>
</gene>
<dbReference type="InterPro" id="IPR036812">
    <property type="entry name" value="NAD(P)_OxRdtase_dom_sf"/>
</dbReference>
<dbReference type="GO" id="GO:0016616">
    <property type="term" value="F:oxidoreductase activity, acting on the CH-OH group of donors, NAD or NADP as acceptor"/>
    <property type="evidence" value="ECO:0007669"/>
    <property type="project" value="UniProtKB-ARBA"/>
</dbReference>
<feature type="domain" description="NADP-dependent oxidoreductase" evidence="4">
    <location>
        <begin position="2"/>
        <end position="150"/>
    </location>
</feature>
<sequence>MQEQWKALTESHLLANKTRALGVSNFCKSSLACLAKDASSVVPAVNQFKFHIGMGPDPSGLVSYCKAKGIVPQAYSPLGDNTTELINGPLVSQIGAAHGKSGVQVSLRWIYQNGLAVTTKSGNAAHLADDADLFSWSLTEKEMATTDAANTPSGQPSFICTK</sequence>
<organism evidence="5">
    <name type="scientific">Haptolina brevifila</name>
    <dbReference type="NCBI Taxonomy" id="156173"/>
    <lineage>
        <taxon>Eukaryota</taxon>
        <taxon>Haptista</taxon>
        <taxon>Haptophyta</taxon>
        <taxon>Prymnesiophyceae</taxon>
        <taxon>Prymnesiales</taxon>
        <taxon>Prymnesiaceae</taxon>
        <taxon>Haptolina</taxon>
    </lineage>
</organism>
<dbReference type="PANTHER" id="PTHR43827">
    <property type="entry name" value="2,5-DIKETO-D-GLUCONIC ACID REDUCTASE"/>
    <property type="match status" value="1"/>
</dbReference>
<protein>
    <recommendedName>
        <fullName evidence="4">NADP-dependent oxidoreductase domain-containing protein</fullName>
    </recommendedName>
</protein>
<accession>A0A7S2GWC9</accession>
<dbReference type="Gene3D" id="3.20.20.100">
    <property type="entry name" value="NADP-dependent oxidoreductase domain"/>
    <property type="match status" value="1"/>
</dbReference>